<dbReference type="RefSeq" id="WP_005821278.1">
    <property type="nucleotide sequence ID" value="NZ_JAPTZU010000016.1"/>
</dbReference>
<evidence type="ECO:0008006" key="4">
    <source>
        <dbReference type="Google" id="ProtNLM"/>
    </source>
</evidence>
<evidence type="ECO:0000313" key="3">
    <source>
        <dbReference type="Proteomes" id="UP001079672"/>
    </source>
</evidence>
<keyword evidence="1" id="KW-0812">Transmembrane</keyword>
<gene>
    <name evidence="2" type="ORF">O1433_19240</name>
</gene>
<accession>A0A9Q4JJK2</accession>
<sequence>MNYFKDIIIGITGGLITFCITSTLTETWDIQLPLWIWSIVFVGVFGLGYAIYRLFLWYRVRRIISEFTESAFGDSFVYTWKYKKSSNGRYSTYGYEPTEIRTKKTLSEMNNERVHTCGHEVPEDTIKLFIQLIIITNVNKKMGKKLFPLLEYLHWTENSQRHNLLH</sequence>
<proteinExistence type="predicted"/>
<name>A0A9Q4JJK2_BACFG</name>
<protein>
    <recommendedName>
        <fullName evidence="4">Transmembrane protein</fullName>
    </recommendedName>
</protein>
<feature type="transmembrane region" description="Helical" evidence="1">
    <location>
        <begin position="7"/>
        <end position="28"/>
    </location>
</feature>
<dbReference type="AlphaFoldDB" id="A0A9Q4JJK2"/>
<dbReference type="EMBL" id="JAPTZU010000016">
    <property type="protein sequence ID" value="MCZ2689637.1"/>
    <property type="molecule type" value="Genomic_DNA"/>
</dbReference>
<comment type="caution">
    <text evidence="2">The sequence shown here is derived from an EMBL/GenBank/DDBJ whole genome shotgun (WGS) entry which is preliminary data.</text>
</comment>
<organism evidence="2 3">
    <name type="scientific">Bacteroides fragilis</name>
    <dbReference type="NCBI Taxonomy" id="817"/>
    <lineage>
        <taxon>Bacteria</taxon>
        <taxon>Pseudomonadati</taxon>
        <taxon>Bacteroidota</taxon>
        <taxon>Bacteroidia</taxon>
        <taxon>Bacteroidales</taxon>
        <taxon>Bacteroidaceae</taxon>
        <taxon>Bacteroides</taxon>
    </lineage>
</organism>
<keyword evidence="1" id="KW-1133">Transmembrane helix</keyword>
<feature type="transmembrane region" description="Helical" evidence="1">
    <location>
        <begin position="34"/>
        <end position="55"/>
    </location>
</feature>
<keyword evidence="1" id="KW-0472">Membrane</keyword>
<evidence type="ECO:0000313" key="2">
    <source>
        <dbReference type="EMBL" id="MCZ2689637.1"/>
    </source>
</evidence>
<dbReference type="Proteomes" id="UP001079672">
    <property type="component" value="Unassembled WGS sequence"/>
</dbReference>
<evidence type="ECO:0000256" key="1">
    <source>
        <dbReference type="SAM" id="Phobius"/>
    </source>
</evidence>
<reference evidence="2" key="1">
    <citation type="submission" date="2022-12" db="EMBL/GenBank/DDBJ databases">
        <title>Development of a Multilocus Sequence Typing Scheme for Bacteroides fragilis Based on Whole Genome Sequencing Data and Clinical Application.</title>
        <authorList>
            <person name="Nielsen F.D."/>
            <person name="Justesen U.S."/>
        </authorList>
    </citation>
    <scope>NUCLEOTIDE SEQUENCE</scope>
    <source>
        <strain evidence="2">BF_AM_ODE_DK_2015_4</strain>
    </source>
</reference>